<dbReference type="PIRSF" id="PIRSF029171">
    <property type="entry name" value="Esterase_LipA"/>
    <property type="match status" value="1"/>
</dbReference>
<proteinExistence type="predicted"/>
<keyword evidence="2" id="KW-0378">Hydrolase</keyword>
<evidence type="ECO:0000313" key="5">
    <source>
        <dbReference type="Proteomes" id="UP000620591"/>
    </source>
</evidence>
<evidence type="ECO:0000313" key="3">
    <source>
        <dbReference type="EMBL" id="QNL93902.1"/>
    </source>
</evidence>
<dbReference type="RefSeq" id="WP_154596630.1">
    <property type="nucleotide sequence ID" value="NZ_CP060587.1"/>
</dbReference>
<dbReference type="InterPro" id="IPR029058">
    <property type="entry name" value="AB_hydrolase_fold"/>
</dbReference>
<dbReference type="PROSITE" id="PS51257">
    <property type="entry name" value="PROKAR_LIPOPROTEIN"/>
    <property type="match status" value="1"/>
</dbReference>
<evidence type="ECO:0000256" key="1">
    <source>
        <dbReference type="SAM" id="SignalP"/>
    </source>
</evidence>
<dbReference type="Proteomes" id="UP000515871">
    <property type="component" value="Chromosome"/>
</dbReference>
<dbReference type="EMBL" id="JACTVM010000002">
    <property type="protein sequence ID" value="MBC9226275.1"/>
    <property type="molecule type" value="Genomic_DNA"/>
</dbReference>
<evidence type="ECO:0000313" key="4">
    <source>
        <dbReference type="Proteomes" id="UP000515871"/>
    </source>
</evidence>
<dbReference type="PANTHER" id="PTHR34853:SF1">
    <property type="entry name" value="LIPASE 5"/>
    <property type="match status" value="1"/>
</dbReference>
<feature type="signal peptide" evidence="1">
    <location>
        <begin position="1"/>
        <end position="22"/>
    </location>
</feature>
<reference evidence="2" key="1">
    <citation type="submission" date="2020-09" db="EMBL/GenBank/DDBJ databases">
        <title>Novel species in genus Aeromicrobium.</title>
        <authorList>
            <person name="Zhang G."/>
        </authorList>
    </citation>
    <scope>NUCLEOTIDE SEQUENCE</scope>
    <source>
        <strain evidence="3">Zg-629</strain>
        <strain evidence="4">zg-629</strain>
        <strain evidence="2">Zg-636</strain>
    </source>
</reference>
<keyword evidence="4" id="KW-1185">Reference proteome</keyword>
<dbReference type="SUPFAM" id="SSF53474">
    <property type="entry name" value="alpha/beta-Hydrolases"/>
    <property type="match status" value="1"/>
</dbReference>
<name>A0A8I0EU58_9ACTN</name>
<sequence>MIRRLAALALSAVMLLSVAACTQDEESPKRTSAPVGTGFYRPPSDLGDYSHGDLIWSRKLEGGMGLANADVSLVLYAQQGVAGDTVATSGFVATPQGAAPKGGWPVVTWAHGTTGMADQCAPTRGQISTAMPGANTTVTRLQRWIDSGHVVVGTDYEGLGTPGDHPYLIGSSQGRAVLDIVRAARQLDDEVSERVLVAGHSQGGHAALWASSMAPHYARELEIVGTVAFAPPSHMSLAAQAALTGEVNVPAAFVAMILRGLEIAYPGQIPVDRLLNAKGRELYPQVSELCLLELFGTSEFGLSPMSKFAAKKADPELVRGKLDANDPSFPTIRGPILIVQGTADDIVPLVLTDSLAKAYRGRDLDLTYRKYRGAGHSDVLDRSTKQVEAFTADAFAG</sequence>
<gene>
    <name evidence="3" type="ORF">H9L21_12455</name>
    <name evidence="2" type="ORF">IBG24_08105</name>
</gene>
<dbReference type="InterPro" id="IPR005152">
    <property type="entry name" value="Lipase_secreted"/>
</dbReference>
<dbReference type="PANTHER" id="PTHR34853">
    <property type="match status" value="1"/>
</dbReference>
<dbReference type="Pfam" id="PF03583">
    <property type="entry name" value="LIP"/>
    <property type="match status" value="1"/>
</dbReference>
<protein>
    <submittedName>
        <fullName evidence="2">Alpha/beta fold hydrolase</fullName>
    </submittedName>
</protein>
<dbReference type="EMBL" id="CP060587">
    <property type="protein sequence ID" value="QNL93902.1"/>
    <property type="molecule type" value="Genomic_DNA"/>
</dbReference>
<dbReference type="AlphaFoldDB" id="A0A8I0EU58"/>
<dbReference type="Proteomes" id="UP000620591">
    <property type="component" value="Unassembled WGS sequence"/>
</dbReference>
<evidence type="ECO:0000313" key="2">
    <source>
        <dbReference type="EMBL" id="MBC9226275.1"/>
    </source>
</evidence>
<organism evidence="2 5">
    <name type="scientific">Aeromicrobium senzhongii</name>
    <dbReference type="NCBI Taxonomy" id="2663859"/>
    <lineage>
        <taxon>Bacteria</taxon>
        <taxon>Bacillati</taxon>
        <taxon>Actinomycetota</taxon>
        <taxon>Actinomycetes</taxon>
        <taxon>Propionibacteriales</taxon>
        <taxon>Nocardioidaceae</taxon>
        <taxon>Aeromicrobium</taxon>
    </lineage>
</organism>
<dbReference type="GO" id="GO:0004806">
    <property type="term" value="F:triacylglycerol lipase activity"/>
    <property type="evidence" value="ECO:0007669"/>
    <property type="project" value="InterPro"/>
</dbReference>
<accession>A0A8I0EU58</accession>
<dbReference type="Gene3D" id="3.40.50.1820">
    <property type="entry name" value="alpha/beta hydrolase"/>
    <property type="match status" value="2"/>
</dbReference>
<keyword evidence="1" id="KW-0732">Signal</keyword>
<feature type="chain" id="PRO_5039644047" evidence="1">
    <location>
        <begin position="23"/>
        <end position="397"/>
    </location>
</feature>
<dbReference type="GO" id="GO:0016042">
    <property type="term" value="P:lipid catabolic process"/>
    <property type="evidence" value="ECO:0007669"/>
    <property type="project" value="InterPro"/>
</dbReference>